<reference evidence="3" key="1">
    <citation type="journal article" date="2019" name="Int. J. Syst. Evol. Microbiol.">
        <title>The Global Catalogue of Microorganisms (GCM) 10K type strain sequencing project: providing services to taxonomists for standard genome sequencing and annotation.</title>
        <authorList>
            <consortium name="The Broad Institute Genomics Platform"/>
            <consortium name="The Broad Institute Genome Sequencing Center for Infectious Disease"/>
            <person name="Wu L."/>
            <person name="Ma J."/>
        </authorList>
    </citation>
    <scope>NUCLEOTIDE SEQUENCE [LARGE SCALE GENOMIC DNA]</scope>
    <source>
        <strain evidence="3">KACC 12602</strain>
    </source>
</reference>
<feature type="signal peptide" evidence="1">
    <location>
        <begin position="1"/>
        <end position="20"/>
    </location>
</feature>
<dbReference type="RefSeq" id="WP_378018573.1">
    <property type="nucleotide sequence ID" value="NZ_JBHSKT010000013.1"/>
</dbReference>
<dbReference type="SUPFAM" id="SSF69304">
    <property type="entry name" value="Tricorn protease N-terminal domain"/>
    <property type="match status" value="1"/>
</dbReference>
<gene>
    <name evidence="2" type="ORF">ACFPIB_16485</name>
</gene>
<protein>
    <submittedName>
        <fullName evidence="2">Uncharacterized protein</fullName>
    </submittedName>
</protein>
<keyword evidence="3" id="KW-1185">Reference proteome</keyword>
<comment type="caution">
    <text evidence="2">The sequence shown here is derived from an EMBL/GenBank/DDBJ whole genome shotgun (WGS) entry which is preliminary data.</text>
</comment>
<feature type="chain" id="PRO_5045456770" evidence="1">
    <location>
        <begin position="21"/>
        <end position="437"/>
    </location>
</feature>
<accession>A0ABW0ED08</accession>
<evidence type="ECO:0000313" key="2">
    <source>
        <dbReference type="EMBL" id="MFC5272214.1"/>
    </source>
</evidence>
<evidence type="ECO:0000256" key="1">
    <source>
        <dbReference type="SAM" id="SignalP"/>
    </source>
</evidence>
<keyword evidence="1" id="KW-0732">Signal</keyword>
<dbReference type="EMBL" id="JBHSKT010000013">
    <property type="protein sequence ID" value="MFC5272214.1"/>
    <property type="molecule type" value="Genomic_DNA"/>
</dbReference>
<sequence>MEKVYALLLLVLCCFSPAKAQQLEGANWFFGGWAQTSIPGVHLDFKGQKPVAVPYNSDFSLGAGVATISDKNGQLLFFSNSGVVFTRQIQNNKYLEMPNGKVFQTEDFTTSELITQSPVDPQVYYVFIVRGNWAQGNRKLYVVQIDMRLNNGFGDVVPNSFQLLKREVGPGLAAMLHANNRDTWIVSYINTTDSVQAYLVNPTGISPPVISTTGKVLSHEGRIKSSANSALLAAVGLQQIEVFQFNRSTGAVSSLHSLILPNPTKQTGWAFAFSPDNTKLYAGTRKPSPSPSNAMYSIVQYDLAAGNTAQIQLSLNTIYNPGSSENGSIIMDMQLAIDGKIYVSRLDSLRHLSILTCPDNYGTASNFILRGVDALQKYFGNGTTLPALNQTIFRNAGILQAQAFRDTICYGDSVQLSAYGAGAEHFQWQVANGLTAV</sequence>
<dbReference type="Proteomes" id="UP001596161">
    <property type="component" value="Unassembled WGS sequence"/>
</dbReference>
<proteinExistence type="predicted"/>
<evidence type="ECO:0000313" key="3">
    <source>
        <dbReference type="Proteomes" id="UP001596161"/>
    </source>
</evidence>
<organism evidence="2 3">
    <name type="scientific">Adhaeribacter terreus</name>
    <dbReference type="NCBI Taxonomy" id="529703"/>
    <lineage>
        <taxon>Bacteria</taxon>
        <taxon>Pseudomonadati</taxon>
        <taxon>Bacteroidota</taxon>
        <taxon>Cytophagia</taxon>
        <taxon>Cytophagales</taxon>
        <taxon>Hymenobacteraceae</taxon>
        <taxon>Adhaeribacter</taxon>
    </lineage>
</organism>
<name>A0ABW0ED08_9BACT</name>